<dbReference type="AlphaFoldDB" id="A0A2X4VKH6"/>
<protein>
    <submittedName>
        <fullName evidence="1">Type I addiction module toxin, SymE family</fullName>
    </submittedName>
</protein>
<sequence>MNINFTPEPNPELTLAGAELAELGFSIGEPLQLTLRPDGLWITVVTDAAI</sequence>
<evidence type="ECO:0000313" key="3">
    <source>
        <dbReference type="Proteomes" id="UP000248897"/>
    </source>
</evidence>
<accession>A0A2X4VKH6</accession>
<reference evidence="1 4" key="2">
    <citation type="submission" date="2020-12" db="EMBL/GenBank/DDBJ databases">
        <title>FDA dAtabase for Regulatory Grade micrObial Sequences (FDA-ARGOS): Supporting development and validation of Infectious Disease Dx tests.</title>
        <authorList>
            <person name="Sproer C."/>
            <person name="Gronow S."/>
            <person name="Severitt S."/>
            <person name="Schroder I."/>
            <person name="Tallon L."/>
            <person name="Sadzewicz L."/>
            <person name="Zhao X."/>
            <person name="Boylan J."/>
            <person name="Ott S."/>
            <person name="Bowen H."/>
            <person name="Vavikolanu K."/>
            <person name="Mehta A."/>
            <person name="Aluvathingal J."/>
            <person name="Nadendla S."/>
            <person name="Lowell S."/>
            <person name="Myers T."/>
            <person name="Yan Y."/>
            <person name="Sichtig H."/>
        </authorList>
    </citation>
    <scope>NUCLEOTIDE SEQUENCE [LARGE SCALE GENOMIC DNA]</scope>
    <source>
        <strain evidence="1 4">FDAARGOS_907</strain>
    </source>
</reference>
<gene>
    <name evidence="1" type="ORF">I6G64_15140</name>
    <name evidence="2" type="ORF">NCTC12961_05323</name>
</gene>
<reference evidence="2 3" key="1">
    <citation type="submission" date="2018-06" db="EMBL/GenBank/DDBJ databases">
        <authorList>
            <consortium name="Pathogen Informatics"/>
            <person name="Doyle S."/>
        </authorList>
    </citation>
    <scope>NUCLEOTIDE SEQUENCE [LARGE SCALE GENOMIC DNA]</scope>
    <source>
        <strain evidence="2 3">NCTC12961</strain>
    </source>
</reference>
<evidence type="ECO:0000313" key="2">
    <source>
        <dbReference type="EMBL" id="SQI45870.1"/>
    </source>
</evidence>
<name>A0A2X4VKH6_SERPL</name>
<dbReference type="EMBL" id="CP065673">
    <property type="protein sequence ID" value="QPS18936.1"/>
    <property type="molecule type" value="Genomic_DNA"/>
</dbReference>
<dbReference type="Proteomes" id="UP000594967">
    <property type="component" value="Chromosome"/>
</dbReference>
<dbReference type="EMBL" id="LS483469">
    <property type="protein sequence ID" value="SQI45870.1"/>
    <property type="molecule type" value="Genomic_DNA"/>
</dbReference>
<keyword evidence="4" id="KW-1185">Reference proteome</keyword>
<evidence type="ECO:0000313" key="1">
    <source>
        <dbReference type="EMBL" id="QPS18936.1"/>
    </source>
</evidence>
<dbReference type="Proteomes" id="UP000248897">
    <property type="component" value="Chromosome 1"/>
</dbReference>
<proteinExistence type="predicted"/>
<evidence type="ECO:0000313" key="4">
    <source>
        <dbReference type="Proteomes" id="UP000594967"/>
    </source>
</evidence>
<organism evidence="2 3">
    <name type="scientific">Serratia plymuthica</name>
    <dbReference type="NCBI Taxonomy" id="82996"/>
    <lineage>
        <taxon>Bacteria</taxon>
        <taxon>Pseudomonadati</taxon>
        <taxon>Pseudomonadota</taxon>
        <taxon>Gammaproteobacteria</taxon>
        <taxon>Enterobacterales</taxon>
        <taxon>Yersiniaceae</taxon>
        <taxon>Serratia</taxon>
    </lineage>
</organism>